<accession>A0A2C9DTA5</accession>
<protein>
    <submittedName>
        <fullName evidence="2">Uncharacterized protein</fullName>
    </submittedName>
</protein>
<evidence type="ECO:0000313" key="2">
    <source>
        <dbReference type="EMBL" id="ATI21238.1"/>
    </source>
</evidence>
<reference evidence="2 3" key="1">
    <citation type="journal article" date="2017" name="Virus Res.">
        <title>Complete genomic characterisation of two novel poxviruses (WKPV and EKPV) from western and eastern grey kangaroos.</title>
        <authorList>
            <person name="Bennett M."/>
            <person name="Tu S.L."/>
            <person name="Upton C."/>
            <person name="McArtor C."/>
            <person name="Gillett A."/>
            <person name="Laird T."/>
            <person name="O'Dea M."/>
        </authorList>
    </citation>
    <scope>NUCLEOTIDE SEQUENCE [LARGE SCALE GENOMIC DNA]</scope>
    <source>
        <strain evidence="2">Sunshine Coast</strain>
    </source>
</reference>
<evidence type="ECO:0000256" key="1">
    <source>
        <dbReference type="SAM" id="MobiDB-lite"/>
    </source>
</evidence>
<organism evidence="2 3">
    <name type="scientific">Eastern grey kangaroopox virus</name>
    <dbReference type="NCBI Taxonomy" id="2042482"/>
    <lineage>
        <taxon>Viruses</taxon>
        <taxon>Varidnaviria</taxon>
        <taxon>Bamfordvirae</taxon>
        <taxon>Nucleocytoviricota</taxon>
        <taxon>Pokkesviricetes</taxon>
        <taxon>Chitovirales</taxon>
        <taxon>Poxviridae</taxon>
        <taxon>Chordopoxvirinae</taxon>
        <taxon>Macropopoxvirus</taxon>
        <taxon>Macropopoxvirus mgiganteuspox</taxon>
        <taxon>Eastern kangaroopox virus</taxon>
    </lineage>
</organism>
<feature type="compositionally biased region" description="Pro residues" evidence="1">
    <location>
        <begin position="259"/>
        <end position="294"/>
    </location>
</feature>
<feature type="region of interest" description="Disordered" evidence="1">
    <location>
        <begin position="1"/>
        <end position="28"/>
    </location>
</feature>
<dbReference type="EMBL" id="MF467281">
    <property type="protein sequence ID" value="ATI21238.1"/>
    <property type="molecule type" value="Genomic_DNA"/>
</dbReference>
<dbReference type="RefSeq" id="YP_010085428.1">
    <property type="nucleotide sequence ID" value="NC_055229.1"/>
</dbReference>
<dbReference type="GeneID" id="65100500"/>
<feature type="compositionally biased region" description="Low complexity" evidence="1">
    <location>
        <begin position="17"/>
        <end position="28"/>
    </location>
</feature>
<feature type="region of interest" description="Disordered" evidence="1">
    <location>
        <begin position="253"/>
        <end position="296"/>
    </location>
</feature>
<dbReference type="Proteomes" id="UP000318205">
    <property type="component" value="Segment"/>
</dbReference>
<feature type="compositionally biased region" description="Polar residues" evidence="1">
    <location>
        <begin position="379"/>
        <end position="389"/>
    </location>
</feature>
<name>A0A2C9DTA5_9POXV</name>
<proteinExistence type="predicted"/>
<dbReference type="SUPFAM" id="SSF54768">
    <property type="entry name" value="dsRNA-binding domain-like"/>
    <property type="match status" value="1"/>
</dbReference>
<feature type="compositionally biased region" description="Low complexity" evidence="1">
    <location>
        <begin position="345"/>
        <end position="357"/>
    </location>
</feature>
<keyword evidence="3" id="KW-1185">Reference proteome</keyword>
<feature type="compositionally biased region" description="Pro residues" evidence="1">
    <location>
        <begin position="400"/>
        <end position="415"/>
    </location>
</feature>
<sequence length="446" mass="47414">MSNVNAVAESGSEDDAGASASGSEAVGSAYAEVGDPSALTTEVTCLQQCAVQYEYRPAMPGETGPPPCAIYAPAPGPGPIPATGPVPMLGVQFPMSNVRMHHVPQVSVGYYNPAPQTYPMMAPPYPVAAPAPPPQTYVDEHSIDWVSMLNVTMQKAYKCSDYFPNIEIRMVCGRFCCTIIYDKVKFVSKLQETVKKAKNEVCMLLLNYLRSVPNPSSSEVPCTQEEVQWYHSVINCKNEQKHREVIIRNGIDSSKLSLPPQPPGAQPCPPPGAQPCPPPGAQPCPPPGAQPCPPQVASCSPIRSPLQVPCVPGGYLGGASFIAPDRLAREYGQRPQGVNASSTYAGPRAPTTSAATRPPAPRFTSSFQRGKSRHARGNLATSRSATSVHAQVPLTVHNQPVPPPGDTRAFPPLPPRKSGRHPATPGQTPCQLKYKAGSGKVRKSAD</sequence>
<dbReference type="KEGG" id="vg:65100500"/>
<evidence type="ECO:0000313" key="3">
    <source>
        <dbReference type="Proteomes" id="UP000318205"/>
    </source>
</evidence>
<feature type="region of interest" description="Disordered" evidence="1">
    <location>
        <begin position="333"/>
        <end position="446"/>
    </location>
</feature>